<dbReference type="EMBL" id="BAAARW010000026">
    <property type="protein sequence ID" value="GAA2441597.1"/>
    <property type="molecule type" value="Genomic_DNA"/>
</dbReference>
<gene>
    <name evidence="1" type="ORF">GCM10010191_67300</name>
</gene>
<comment type="caution">
    <text evidence="1">The sequence shown here is derived from an EMBL/GenBank/DDBJ whole genome shotgun (WGS) entry which is preliminary data.</text>
</comment>
<accession>A0ABN3JYQ7</accession>
<proteinExistence type="predicted"/>
<evidence type="ECO:0000313" key="2">
    <source>
        <dbReference type="Proteomes" id="UP001501231"/>
    </source>
</evidence>
<reference evidence="1 2" key="1">
    <citation type="journal article" date="2019" name="Int. J. Syst. Evol. Microbiol.">
        <title>The Global Catalogue of Microorganisms (GCM) 10K type strain sequencing project: providing services to taxonomists for standard genome sequencing and annotation.</title>
        <authorList>
            <consortium name="The Broad Institute Genomics Platform"/>
            <consortium name="The Broad Institute Genome Sequencing Center for Infectious Disease"/>
            <person name="Wu L."/>
            <person name="Ma J."/>
        </authorList>
    </citation>
    <scope>NUCLEOTIDE SEQUENCE [LARGE SCALE GENOMIC DNA]</scope>
    <source>
        <strain evidence="1 2">JCM 3325</strain>
    </source>
</reference>
<organism evidence="1 2">
    <name type="scientific">Actinomadura vinacea</name>
    <dbReference type="NCBI Taxonomy" id="115336"/>
    <lineage>
        <taxon>Bacteria</taxon>
        <taxon>Bacillati</taxon>
        <taxon>Actinomycetota</taxon>
        <taxon>Actinomycetes</taxon>
        <taxon>Streptosporangiales</taxon>
        <taxon>Thermomonosporaceae</taxon>
        <taxon>Actinomadura</taxon>
    </lineage>
</organism>
<keyword evidence="2" id="KW-1185">Reference proteome</keyword>
<dbReference type="Proteomes" id="UP001501231">
    <property type="component" value="Unassembled WGS sequence"/>
</dbReference>
<dbReference type="RefSeq" id="WP_344594476.1">
    <property type="nucleotide sequence ID" value="NZ_BAAARW010000026.1"/>
</dbReference>
<sequence length="97" mass="10767">MFLDGHVGGDVEHRKLLDDPYRSVARRGAFPDGPVRPAQLDGALMVAQPPIRDQARMEQALARRGVRPRISPPVDLLSAITRPARRRILAAFGFCVR</sequence>
<protein>
    <submittedName>
        <fullName evidence="1">Uncharacterized protein</fullName>
    </submittedName>
</protein>
<evidence type="ECO:0000313" key="1">
    <source>
        <dbReference type="EMBL" id="GAA2441597.1"/>
    </source>
</evidence>
<name>A0ABN3JYQ7_9ACTN</name>